<comment type="caution">
    <text evidence="1">The sequence shown here is derived from an EMBL/GenBank/DDBJ whole genome shotgun (WGS) entry which is preliminary data.</text>
</comment>
<dbReference type="Proteomes" id="UP001159363">
    <property type="component" value="Chromosome 10"/>
</dbReference>
<dbReference type="EMBL" id="JARBHB010000011">
    <property type="protein sequence ID" value="KAJ8872808.1"/>
    <property type="molecule type" value="Genomic_DNA"/>
</dbReference>
<reference evidence="1 2" key="1">
    <citation type="submission" date="2023-02" db="EMBL/GenBank/DDBJ databases">
        <title>LHISI_Scaffold_Assembly.</title>
        <authorList>
            <person name="Stuart O.P."/>
            <person name="Cleave R."/>
            <person name="Magrath M.J.L."/>
            <person name="Mikheyev A.S."/>
        </authorList>
    </citation>
    <scope>NUCLEOTIDE SEQUENCE [LARGE SCALE GENOMIC DNA]</scope>
    <source>
        <strain evidence="1">Daus_M_001</strain>
        <tissue evidence="1">Leg muscle</tissue>
    </source>
</reference>
<name>A0ABQ9GLA2_9NEOP</name>
<keyword evidence="2" id="KW-1185">Reference proteome</keyword>
<accession>A0ABQ9GLA2</accession>
<protein>
    <submittedName>
        <fullName evidence="1">Uncharacterized protein</fullName>
    </submittedName>
</protein>
<gene>
    <name evidence="1" type="ORF">PR048_026424</name>
</gene>
<evidence type="ECO:0000313" key="1">
    <source>
        <dbReference type="EMBL" id="KAJ8872808.1"/>
    </source>
</evidence>
<evidence type="ECO:0000313" key="2">
    <source>
        <dbReference type="Proteomes" id="UP001159363"/>
    </source>
</evidence>
<sequence length="990" mass="108881">MRPVLRPQGGVGEGEDLQATSARVLEQSCARPAPWSMAWKNVRPSLASLTMQGEQDRCQCKEFALRRNYLPFYPPGFHLTFSYRVVRKESDRVAIADLLPRASLQKHRHPDLEWGLTVIDESEIQNRAISLVQHFYNGTMIKLNPGSELGSFDLGSGKMLRFELRVTLSPWGRGGAVVRLLAFHLGELRSIRGAVASGFSHVGFVPDDFSGWRVFSGFSLFPHPFITALLHSHPTLLSLGLKTSMLRATQIYLLQLTTPWSNWTKAGIIYAIQSAGLHKCGVVMPPFPSQASRRYTLFMVRILASHQGGPGSIPGFSHVGIVPDDAGFSRVSTVSPALAFRHCSILTLLHPHRLLRPRRQEPPKSLHSLLSKDKYLTCALAYQTEGLIRLDRGGAIKLKAILHPLLQVCAPHVMYETSVRCARRRGDTSTTSEYCFIASSYQLTYFMAERFFSSSVLDVLKLGDLSTIHSEQERDYRLAFNKDGLSVILAVGTPEFREIISAHARFQRPTSTPAVVVCLLVPCLCEKSLSYFTGQSKLGSSDTARLWFDTQDAYHVDRSIPLDEERRGAVTSQRTNERTVYNGSDGSKVFGGTVSAIRSVADRRGGELTGLLHDDVNRTLKGDSYLAFVVRHDDDQHMAVLINPAVVEASYIRAGGELMPARSSGTSTTTLVVKAAQVGPSDREHAAYKQGKWETRNLRGTGIVKYGRCATAAQRNKGCLKVQLSYSSGVTAQKHKPLTVMDGASDCKAPARLPPRRTGFHPRPGNSRILASGNRVGLCRWMAGFLEDIPLLPPFNSGAAPYSPQSHSSALRTSLSQSLRAEPRPASQELRAYFASVKFSSLWLATRAEGRGGLRTRAGTLELSSHPHVLADVGVLGMLGGKYARLFRFPIIILKRISFLCNHGATVAERLACSPLTKANRVQSLAASLQIFASVNRTGRCRWSAGFLGGLPLPPPFHSGAAPYSPHFTLIGSQDHDIKSHPDLFTHSFL</sequence>
<proteinExistence type="predicted"/>
<organism evidence="1 2">
    <name type="scientific">Dryococelus australis</name>
    <dbReference type="NCBI Taxonomy" id="614101"/>
    <lineage>
        <taxon>Eukaryota</taxon>
        <taxon>Metazoa</taxon>
        <taxon>Ecdysozoa</taxon>
        <taxon>Arthropoda</taxon>
        <taxon>Hexapoda</taxon>
        <taxon>Insecta</taxon>
        <taxon>Pterygota</taxon>
        <taxon>Neoptera</taxon>
        <taxon>Polyneoptera</taxon>
        <taxon>Phasmatodea</taxon>
        <taxon>Verophasmatodea</taxon>
        <taxon>Anareolatae</taxon>
        <taxon>Phasmatidae</taxon>
        <taxon>Eurycanthinae</taxon>
        <taxon>Dryococelus</taxon>
    </lineage>
</organism>